<evidence type="ECO:0000256" key="6">
    <source>
        <dbReference type="ARBA" id="ARBA00035261"/>
    </source>
</evidence>
<dbReference type="Proteomes" id="UP000663879">
    <property type="component" value="Unassembled WGS sequence"/>
</dbReference>
<comment type="similarity">
    <text evidence="2">Belongs to the universal ribosomal protein uS10 family.</text>
</comment>
<organism evidence="9 10">
    <name type="scientific">Brachionus calyciflorus</name>
    <dbReference type="NCBI Taxonomy" id="104777"/>
    <lineage>
        <taxon>Eukaryota</taxon>
        <taxon>Metazoa</taxon>
        <taxon>Spiralia</taxon>
        <taxon>Gnathifera</taxon>
        <taxon>Rotifera</taxon>
        <taxon>Eurotatoria</taxon>
        <taxon>Monogononta</taxon>
        <taxon>Pseudotrocha</taxon>
        <taxon>Ploima</taxon>
        <taxon>Brachionidae</taxon>
        <taxon>Brachionus</taxon>
    </lineage>
</organism>
<sequence length="159" mass="19095">MNLYRGITSKLLLKQSFSINQAKFFSVSRINFNSDLKERDLDDLYKKVVVQVRGHDNAVLESYKNFVQQTSKELDVNLNEIRQPDRFIERWTILKSRFSNRKHMRQYEMRTHFREFEFKHLTGSTCDTLLEYIQRNLPEGVAMHVHKTKITQLPEHFNN</sequence>
<feature type="domain" description="Small ribosomal subunit protein uS10" evidence="8">
    <location>
        <begin position="49"/>
        <end position="146"/>
    </location>
</feature>
<dbReference type="GO" id="GO:0005763">
    <property type="term" value="C:mitochondrial small ribosomal subunit"/>
    <property type="evidence" value="ECO:0007669"/>
    <property type="project" value="InterPro"/>
</dbReference>
<dbReference type="SMART" id="SM01403">
    <property type="entry name" value="Ribosomal_S10"/>
    <property type="match status" value="1"/>
</dbReference>
<evidence type="ECO:0000256" key="5">
    <source>
        <dbReference type="ARBA" id="ARBA00023274"/>
    </source>
</evidence>
<evidence type="ECO:0000256" key="3">
    <source>
        <dbReference type="ARBA" id="ARBA00022980"/>
    </source>
</evidence>
<evidence type="ECO:0000256" key="2">
    <source>
        <dbReference type="ARBA" id="ARBA00007102"/>
    </source>
</evidence>
<accession>A0A813XM82</accession>
<evidence type="ECO:0000313" key="9">
    <source>
        <dbReference type="EMBL" id="CAF0867004.1"/>
    </source>
</evidence>
<dbReference type="PANTHER" id="PTHR13334">
    <property type="entry name" value="MITOCHONDRIAL 28S RIBOSOMAL PROTEIN S10"/>
    <property type="match status" value="1"/>
</dbReference>
<keyword evidence="4" id="KW-0496">Mitochondrion</keyword>
<dbReference type="Pfam" id="PF00338">
    <property type="entry name" value="Ribosomal_S10"/>
    <property type="match status" value="1"/>
</dbReference>
<comment type="caution">
    <text evidence="9">The sequence shown here is derived from an EMBL/GenBank/DDBJ whole genome shotgun (WGS) entry which is preliminary data.</text>
</comment>
<dbReference type="InterPro" id="IPR027486">
    <property type="entry name" value="Ribosomal_uS10_dom"/>
</dbReference>
<keyword evidence="3" id="KW-0689">Ribosomal protein</keyword>
<evidence type="ECO:0000259" key="8">
    <source>
        <dbReference type="SMART" id="SM01403"/>
    </source>
</evidence>
<dbReference type="OrthoDB" id="366214at2759"/>
<dbReference type="PANTHER" id="PTHR13334:SF4">
    <property type="entry name" value="SMALL RIBOSOMAL SUBUNIT PROTEIN US10M"/>
    <property type="match status" value="1"/>
</dbReference>
<dbReference type="InterPro" id="IPR036838">
    <property type="entry name" value="Ribosomal_uS10_dom_sf"/>
</dbReference>
<keyword evidence="10" id="KW-1185">Reference proteome</keyword>
<dbReference type="AlphaFoldDB" id="A0A813XM82"/>
<evidence type="ECO:0000256" key="7">
    <source>
        <dbReference type="ARBA" id="ARBA00035544"/>
    </source>
</evidence>
<dbReference type="SUPFAM" id="SSF54999">
    <property type="entry name" value="Ribosomal protein S10"/>
    <property type="match status" value="1"/>
</dbReference>
<protein>
    <recommendedName>
        <fullName evidence="6">Small ribosomal subunit protein uS10m</fullName>
    </recommendedName>
    <alternativeName>
        <fullName evidence="7">28S ribosomal protein S10, mitochondrial</fullName>
    </alternativeName>
</protein>
<dbReference type="Gene3D" id="3.30.70.600">
    <property type="entry name" value="Ribosomal protein S10 domain"/>
    <property type="match status" value="1"/>
</dbReference>
<gene>
    <name evidence="9" type="ORF">OXX778_LOCUS9734</name>
</gene>
<comment type="subcellular location">
    <subcellularLocation>
        <location evidence="1">Mitochondrion</location>
    </subcellularLocation>
</comment>
<dbReference type="EMBL" id="CAJNOC010001463">
    <property type="protein sequence ID" value="CAF0867004.1"/>
    <property type="molecule type" value="Genomic_DNA"/>
</dbReference>
<keyword evidence="5" id="KW-0687">Ribonucleoprotein</keyword>
<evidence type="ECO:0000256" key="4">
    <source>
        <dbReference type="ARBA" id="ARBA00023128"/>
    </source>
</evidence>
<evidence type="ECO:0000313" key="10">
    <source>
        <dbReference type="Proteomes" id="UP000663879"/>
    </source>
</evidence>
<evidence type="ECO:0000256" key="1">
    <source>
        <dbReference type="ARBA" id="ARBA00004173"/>
    </source>
</evidence>
<proteinExistence type="inferred from homology"/>
<name>A0A813XM82_9BILA</name>
<dbReference type="InterPro" id="IPR040055">
    <property type="entry name" value="Ribosomal_uS10m"/>
</dbReference>
<reference evidence="9" key="1">
    <citation type="submission" date="2021-02" db="EMBL/GenBank/DDBJ databases">
        <authorList>
            <person name="Nowell W R."/>
        </authorList>
    </citation>
    <scope>NUCLEOTIDE SEQUENCE</scope>
    <source>
        <strain evidence="9">Ploen Becks lab</strain>
    </source>
</reference>